<dbReference type="SUPFAM" id="SSF53448">
    <property type="entry name" value="Nucleotide-diphospho-sugar transferases"/>
    <property type="match status" value="1"/>
</dbReference>
<dbReference type="Proteomes" id="UP001500962">
    <property type="component" value="Unassembled WGS sequence"/>
</dbReference>
<evidence type="ECO:0000313" key="2">
    <source>
        <dbReference type="EMBL" id="GAA0471452.1"/>
    </source>
</evidence>
<reference evidence="2" key="2">
    <citation type="submission" date="2023-12" db="EMBL/GenBank/DDBJ databases">
        <authorList>
            <person name="Sun Q."/>
            <person name="Inoue M."/>
        </authorList>
    </citation>
    <scope>NUCLEOTIDE SEQUENCE</scope>
    <source>
        <strain evidence="2">JCM 12289</strain>
    </source>
</reference>
<dbReference type="InterPro" id="IPR050834">
    <property type="entry name" value="Glycosyltransf_2"/>
</dbReference>
<dbReference type="PANTHER" id="PTHR43685">
    <property type="entry name" value="GLYCOSYLTRANSFERASE"/>
    <property type="match status" value="1"/>
</dbReference>
<name>A0AAV3SJ21_HALDO</name>
<dbReference type="EMBL" id="BAAADN010000051">
    <property type="protein sequence ID" value="GAA0471452.1"/>
    <property type="molecule type" value="Genomic_DNA"/>
</dbReference>
<dbReference type="InterPro" id="IPR001173">
    <property type="entry name" value="Glyco_trans_2-like"/>
</dbReference>
<dbReference type="Gene3D" id="3.90.550.10">
    <property type="entry name" value="Spore Coat Polysaccharide Biosynthesis Protein SpsA, Chain A"/>
    <property type="match status" value="1"/>
</dbReference>
<comment type="caution">
    <text evidence="2">The sequence shown here is derived from an EMBL/GenBank/DDBJ whole genome shotgun (WGS) entry which is preliminary data.</text>
</comment>
<dbReference type="Pfam" id="PF00535">
    <property type="entry name" value="Glycos_transf_2"/>
    <property type="match status" value="1"/>
</dbReference>
<dbReference type="PANTHER" id="PTHR43685:SF2">
    <property type="entry name" value="GLYCOSYLTRANSFERASE 2-LIKE DOMAIN-CONTAINING PROTEIN"/>
    <property type="match status" value="1"/>
</dbReference>
<evidence type="ECO:0000313" key="3">
    <source>
        <dbReference type="Proteomes" id="UP001500962"/>
    </source>
</evidence>
<sequence length="318" mass="36534">MKWRVKSRVNTVSVVVPTHERTSVLQRAIDSVLNQTFTDIEAIVVDDASADCTEEVVNQYDDPRVKYIRHEENRGGSAARNTGIDAAEGKFIAFLDDDDEWRSDKLAAQLDAYERTTSDTGIVYTGIENVDMDGQTNSIKTPQIEGDVTKELLLHNFIGSFSAVMVDRETIEQTGLLDERFPSWQDWEYYIRLSQEAQFAAVPEPLVIRHNEAHEQISDDFETKLTKTYPLLRDRFDSLSAEYGRGFQRRREGHLLFHIGYAALSQSQYALARQLLSRSLLRDPTNKEAYIYWLSSLGGKYTYQPMQAVKRWVIRQFS</sequence>
<protein>
    <recommendedName>
        <fullName evidence="1">Glycosyltransferase 2-like domain-containing protein</fullName>
    </recommendedName>
</protein>
<evidence type="ECO:0000259" key="1">
    <source>
        <dbReference type="Pfam" id="PF00535"/>
    </source>
</evidence>
<proteinExistence type="predicted"/>
<dbReference type="AlphaFoldDB" id="A0AAV3SJ21"/>
<reference evidence="2" key="1">
    <citation type="journal article" date="2014" name="Int. J. Syst. Evol. Microbiol.">
        <title>Complete genome sequence of Corynebacterium casei LMG S-19264T (=DSM 44701T), isolated from a smear-ripened cheese.</title>
        <authorList>
            <consortium name="US DOE Joint Genome Institute (JGI-PGF)"/>
            <person name="Walter F."/>
            <person name="Albersmeier A."/>
            <person name="Kalinowski J."/>
            <person name="Ruckert C."/>
        </authorList>
    </citation>
    <scope>NUCLEOTIDE SEQUENCE</scope>
    <source>
        <strain evidence="2">JCM 12289</strain>
    </source>
</reference>
<gene>
    <name evidence="2" type="ORF">GCM10008985_30410</name>
</gene>
<dbReference type="InterPro" id="IPR029044">
    <property type="entry name" value="Nucleotide-diphossugar_trans"/>
</dbReference>
<accession>A0AAV3SJ21</accession>
<organism evidence="2 3">
    <name type="scientific">Halococcus dombrowskii</name>
    <dbReference type="NCBI Taxonomy" id="179637"/>
    <lineage>
        <taxon>Archaea</taxon>
        <taxon>Methanobacteriati</taxon>
        <taxon>Methanobacteriota</taxon>
        <taxon>Stenosarchaea group</taxon>
        <taxon>Halobacteria</taxon>
        <taxon>Halobacteriales</taxon>
        <taxon>Halococcaceae</taxon>
        <taxon>Halococcus</taxon>
    </lineage>
</organism>
<feature type="domain" description="Glycosyltransferase 2-like" evidence="1">
    <location>
        <begin position="13"/>
        <end position="165"/>
    </location>
</feature>